<dbReference type="InterPro" id="IPR027385">
    <property type="entry name" value="Beta-barrel_OMP"/>
</dbReference>
<dbReference type="SUPFAM" id="SSF56925">
    <property type="entry name" value="OMPA-like"/>
    <property type="match status" value="2"/>
</dbReference>
<dbReference type="PANTHER" id="PTHR34001">
    <property type="entry name" value="BLL7405 PROTEIN"/>
    <property type="match status" value="1"/>
</dbReference>
<keyword evidence="4" id="KW-0998">Cell outer membrane</keyword>
<reference evidence="7 8" key="1">
    <citation type="submission" date="2019-06" db="EMBL/GenBank/DDBJ databases">
        <title>Genomic Encyclopedia of Type Strains, Phase IV (KMG-V): Genome sequencing to study the core and pangenomes of soil and plant-associated prokaryotes.</title>
        <authorList>
            <person name="Whitman W."/>
        </authorList>
    </citation>
    <scope>NUCLEOTIDE SEQUENCE [LARGE SCALE GENOMIC DNA]</scope>
    <source>
        <strain evidence="7 8">BR 510</strain>
    </source>
</reference>
<evidence type="ECO:0000256" key="5">
    <source>
        <dbReference type="ARBA" id="ARBA00038306"/>
    </source>
</evidence>
<gene>
    <name evidence="7" type="ORF">FBZ96_102701</name>
</gene>
<dbReference type="InterPro" id="IPR051692">
    <property type="entry name" value="OMP-like"/>
</dbReference>
<comment type="subcellular location">
    <subcellularLocation>
        <location evidence="1">Cell outer membrane</location>
    </subcellularLocation>
</comment>
<dbReference type="AlphaFoldDB" id="A0A560E4F5"/>
<protein>
    <submittedName>
        <fullName evidence="7">Outer membrane immunogenic protein</fullName>
    </submittedName>
</protein>
<keyword evidence="8" id="KW-1185">Reference proteome</keyword>
<dbReference type="Proteomes" id="UP000319949">
    <property type="component" value="Unassembled WGS sequence"/>
</dbReference>
<comment type="caution">
    <text evidence="7">The sequence shown here is derived from an EMBL/GenBank/DDBJ whole genome shotgun (WGS) entry which is preliminary data.</text>
</comment>
<name>A0A560E4F5_9BRAD</name>
<dbReference type="EMBL" id="VITK01000002">
    <property type="protein sequence ID" value="TWB04226.1"/>
    <property type="molecule type" value="Genomic_DNA"/>
</dbReference>
<accession>A0A560E4F5</accession>
<sequence>MGATGTGRQGRDLVHSKRRLVRAVTLLGAAQVAAFAVTAARAADLPVKAPSRLAPVANWTQFYIGAGLGFDFMSGRSNLTPVGGGPSLFGLDGLQGADLGLSAFAGFDVQVASRFVVGGFVDYDWSRQRTIVNVGGNGLGLNVTAGMPSLDQGWTIGGRAGFLATPDILLYGLAGYSQMRINNWNLNYVILGGGPSLTVQEPAQTSHGYTVGAGVEYRLAGNVSLRGEYRYVGLGRNTTVDPLGAVWTTDLSEHVIRIGAAYRFGQFGGPATTAAAPALNPAWTGVYVGAGIGGDAITPHVAASIPGALDFNAAGLGGADVGGTFTIGYDRQIAPKWVIGAFGLIDLATNGGASVTATGGGATITSDLASVKWAWTVGGRAGYLVSPETLVYVLGGYSGSTARGVTYNLLGFVSTSPEREYHGATVGGGFERFFSDRISARAEYRLTHVETRDDLTDSLFTSVSAGGTIHTLRGSLVYHLPTP</sequence>
<evidence type="ECO:0000256" key="4">
    <source>
        <dbReference type="ARBA" id="ARBA00023237"/>
    </source>
</evidence>
<evidence type="ECO:0000313" key="7">
    <source>
        <dbReference type="EMBL" id="TWB04226.1"/>
    </source>
</evidence>
<dbReference type="GO" id="GO:0009279">
    <property type="term" value="C:cell outer membrane"/>
    <property type="evidence" value="ECO:0007669"/>
    <property type="project" value="UniProtKB-SubCell"/>
</dbReference>
<keyword evidence="3" id="KW-0472">Membrane</keyword>
<dbReference type="STRING" id="1803665.GCA_001641335_01831"/>
<feature type="domain" description="Outer membrane protein beta-barrel" evidence="6">
    <location>
        <begin position="273"/>
        <end position="456"/>
    </location>
</feature>
<comment type="similarity">
    <text evidence="5">Belongs to the Omp25/RopB family.</text>
</comment>
<dbReference type="OrthoDB" id="9815357at2"/>
<keyword evidence="2" id="KW-0732">Signal</keyword>
<evidence type="ECO:0000259" key="6">
    <source>
        <dbReference type="Pfam" id="PF13505"/>
    </source>
</evidence>
<organism evidence="7 8">
    <name type="scientific">Bradyrhizobium stylosanthis</name>
    <dbReference type="NCBI Taxonomy" id="1803665"/>
    <lineage>
        <taxon>Bacteria</taxon>
        <taxon>Pseudomonadati</taxon>
        <taxon>Pseudomonadota</taxon>
        <taxon>Alphaproteobacteria</taxon>
        <taxon>Hyphomicrobiales</taxon>
        <taxon>Nitrobacteraceae</taxon>
        <taxon>Bradyrhizobium</taxon>
    </lineage>
</organism>
<evidence type="ECO:0000256" key="2">
    <source>
        <dbReference type="ARBA" id="ARBA00022729"/>
    </source>
</evidence>
<proteinExistence type="inferred from homology"/>
<evidence type="ECO:0000256" key="1">
    <source>
        <dbReference type="ARBA" id="ARBA00004442"/>
    </source>
</evidence>
<evidence type="ECO:0000256" key="3">
    <source>
        <dbReference type="ARBA" id="ARBA00023136"/>
    </source>
</evidence>
<dbReference type="InterPro" id="IPR011250">
    <property type="entry name" value="OMP/PagP_B-barrel"/>
</dbReference>
<evidence type="ECO:0000313" key="8">
    <source>
        <dbReference type="Proteomes" id="UP000319949"/>
    </source>
</evidence>
<dbReference type="Pfam" id="PF13505">
    <property type="entry name" value="OMP_b-brl"/>
    <property type="match status" value="2"/>
</dbReference>
<feature type="domain" description="Outer membrane protein beta-barrel" evidence="6">
    <location>
        <begin position="33"/>
        <end position="264"/>
    </location>
</feature>
<dbReference type="Gene3D" id="2.40.160.20">
    <property type="match status" value="2"/>
</dbReference>
<dbReference type="PANTHER" id="PTHR34001:SF3">
    <property type="entry name" value="BLL7405 PROTEIN"/>
    <property type="match status" value="1"/>
</dbReference>